<dbReference type="EMBL" id="MU117976">
    <property type="protein sequence ID" value="KAF9651353.1"/>
    <property type="molecule type" value="Genomic_DNA"/>
</dbReference>
<dbReference type="Proteomes" id="UP000886501">
    <property type="component" value="Unassembled WGS sequence"/>
</dbReference>
<evidence type="ECO:0000313" key="1">
    <source>
        <dbReference type="EMBL" id="KAF9651353.1"/>
    </source>
</evidence>
<reference evidence="1" key="2">
    <citation type="journal article" date="2020" name="Nat. Commun.">
        <title>Large-scale genome sequencing of mycorrhizal fungi provides insights into the early evolution of symbiotic traits.</title>
        <authorList>
            <person name="Miyauchi S."/>
            <person name="Kiss E."/>
            <person name="Kuo A."/>
            <person name="Drula E."/>
            <person name="Kohler A."/>
            <person name="Sanchez-Garcia M."/>
            <person name="Morin E."/>
            <person name="Andreopoulos B."/>
            <person name="Barry K.W."/>
            <person name="Bonito G."/>
            <person name="Buee M."/>
            <person name="Carver A."/>
            <person name="Chen C."/>
            <person name="Cichocki N."/>
            <person name="Clum A."/>
            <person name="Culley D."/>
            <person name="Crous P.W."/>
            <person name="Fauchery L."/>
            <person name="Girlanda M."/>
            <person name="Hayes R.D."/>
            <person name="Keri Z."/>
            <person name="LaButti K."/>
            <person name="Lipzen A."/>
            <person name="Lombard V."/>
            <person name="Magnuson J."/>
            <person name="Maillard F."/>
            <person name="Murat C."/>
            <person name="Nolan M."/>
            <person name="Ohm R.A."/>
            <person name="Pangilinan J."/>
            <person name="Pereira M.F."/>
            <person name="Perotto S."/>
            <person name="Peter M."/>
            <person name="Pfister S."/>
            <person name="Riley R."/>
            <person name="Sitrit Y."/>
            <person name="Stielow J.B."/>
            <person name="Szollosi G."/>
            <person name="Zifcakova L."/>
            <person name="Stursova M."/>
            <person name="Spatafora J.W."/>
            <person name="Tedersoo L."/>
            <person name="Vaario L.M."/>
            <person name="Yamada A."/>
            <person name="Yan M."/>
            <person name="Wang P."/>
            <person name="Xu J."/>
            <person name="Bruns T."/>
            <person name="Baldrian P."/>
            <person name="Vilgalys R."/>
            <person name="Dunand C."/>
            <person name="Henrissat B."/>
            <person name="Grigoriev I.V."/>
            <person name="Hibbett D."/>
            <person name="Nagy L.G."/>
            <person name="Martin F.M."/>
        </authorList>
    </citation>
    <scope>NUCLEOTIDE SEQUENCE</scope>
    <source>
        <strain evidence="1">P2</strain>
    </source>
</reference>
<protein>
    <submittedName>
        <fullName evidence="1">Uncharacterized protein</fullName>
    </submittedName>
</protein>
<keyword evidence="2" id="KW-1185">Reference proteome</keyword>
<gene>
    <name evidence="1" type="ORF">BDM02DRAFT_3110786</name>
</gene>
<comment type="caution">
    <text evidence="1">The sequence shown here is derived from an EMBL/GenBank/DDBJ whole genome shotgun (WGS) entry which is preliminary data.</text>
</comment>
<name>A0ACB6ZPV5_THEGA</name>
<evidence type="ECO:0000313" key="2">
    <source>
        <dbReference type="Proteomes" id="UP000886501"/>
    </source>
</evidence>
<proteinExistence type="predicted"/>
<organism evidence="1 2">
    <name type="scientific">Thelephora ganbajun</name>
    <name type="common">Ganba fungus</name>
    <dbReference type="NCBI Taxonomy" id="370292"/>
    <lineage>
        <taxon>Eukaryota</taxon>
        <taxon>Fungi</taxon>
        <taxon>Dikarya</taxon>
        <taxon>Basidiomycota</taxon>
        <taxon>Agaricomycotina</taxon>
        <taxon>Agaricomycetes</taxon>
        <taxon>Thelephorales</taxon>
        <taxon>Thelephoraceae</taxon>
        <taxon>Thelephora</taxon>
    </lineage>
</organism>
<accession>A0ACB6ZPV5</accession>
<reference evidence="1" key="1">
    <citation type="submission" date="2019-10" db="EMBL/GenBank/DDBJ databases">
        <authorList>
            <consortium name="DOE Joint Genome Institute"/>
            <person name="Kuo A."/>
            <person name="Miyauchi S."/>
            <person name="Kiss E."/>
            <person name="Drula E."/>
            <person name="Kohler A."/>
            <person name="Sanchez-Garcia M."/>
            <person name="Andreopoulos B."/>
            <person name="Barry K.W."/>
            <person name="Bonito G."/>
            <person name="Buee M."/>
            <person name="Carver A."/>
            <person name="Chen C."/>
            <person name="Cichocki N."/>
            <person name="Clum A."/>
            <person name="Culley D."/>
            <person name="Crous P.W."/>
            <person name="Fauchery L."/>
            <person name="Girlanda M."/>
            <person name="Hayes R."/>
            <person name="Keri Z."/>
            <person name="Labutti K."/>
            <person name="Lipzen A."/>
            <person name="Lombard V."/>
            <person name="Magnuson J."/>
            <person name="Maillard F."/>
            <person name="Morin E."/>
            <person name="Murat C."/>
            <person name="Nolan M."/>
            <person name="Ohm R."/>
            <person name="Pangilinan J."/>
            <person name="Pereira M."/>
            <person name="Perotto S."/>
            <person name="Peter M."/>
            <person name="Riley R."/>
            <person name="Sitrit Y."/>
            <person name="Stielow B."/>
            <person name="Szollosi G."/>
            <person name="Zifcakova L."/>
            <person name="Stursova M."/>
            <person name="Spatafora J.W."/>
            <person name="Tedersoo L."/>
            <person name="Vaario L.-M."/>
            <person name="Yamada A."/>
            <person name="Yan M."/>
            <person name="Wang P."/>
            <person name="Xu J."/>
            <person name="Bruns T."/>
            <person name="Baldrian P."/>
            <person name="Vilgalys R."/>
            <person name="Henrissat B."/>
            <person name="Grigoriev I.V."/>
            <person name="Hibbett D."/>
            <person name="Nagy L.G."/>
            <person name="Martin F.M."/>
        </authorList>
    </citation>
    <scope>NUCLEOTIDE SEQUENCE</scope>
    <source>
        <strain evidence="1">P2</strain>
    </source>
</reference>
<sequence length="118" mass="14157">MMQRACKYILSFVLSEYLFYAFRIYARRKAKKRREMRFIQIKQTTSTLSPRYLVGGIFVTTLIRWRLDLEKLAWLSESNDVCGIKDRLRQSISIRQVKECHRFGLGLQPVGDRERRHI</sequence>